<comment type="subcellular location">
    <subcellularLocation>
        <location evidence="1">Secreted</location>
    </subcellularLocation>
</comment>
<organism evidence="7 8">
    <name type="scientific">Silurus meridionalis</name>
    <name type="common">Southern catfish</name>
    <name type="synonym">Silurus soldatovi meridionalis</name>
    <dbReference type="NCBI Taxonomy" id="175797"/>
    <lineage>
        <taxon>Eukaryota</taxon>
        <taxon>Metazoa</taxon>
        <taxon>Chordata</taxon>
        <taxon>Craniata</taxon>
        <taxon>Vertebrata</taxon>
        <taxon>Euteleostomi</taxon>
        <taxon>Actinopterygii</taxon>
        <taxon>Neopterygii</taxon>
        <taxon>Teleostei</taxon>
        <taxon>Ostariophysi</taxon>
        <taxon>Siluriformes</taxon>
        <taxon>Siluridae</taxon>
        <taxon>Silurus</taxon>
    </lineage>
</organism>
<dbReference type="Gene3D" id="2.40.50.40">
    <property type="match status" value="1"/>
</dbReference>
<keyword evidence="8" id="KW-1185">Reference proteome</keyword>
<evidence type="ECO:0000259" key="6">
    <source>
        <dbReference type="SMART" id="SM00199"/>
    </source>
</evidence>
<reference evidence="7" key="1">
    <citation type="submission" date="2020-08" db="EMBL/GenBank/DDBJ databases">
        <title>Chromosome-level assembly of Southern catfish (Silurus meridionalis) provides insights into visual adaptation to the nocturnal and benthic lifestyles.</title>
        <authorList>
            <person name="Zhang Y."/>
            <person name="Wang D."/>
            <person name="Peng Z."/>
        </authorList>
    </citation>
    <scope>NUCLEOTIDE SEQUENCE</scope>
    <source>
        <strain evidence="7">SWU-2019-XX</strain>
        <tissue evidence="7">Muscle</tissue>
    </source>
</reference>
<evidence type="ECO:0000313" key="8">
    <source>
        <dbReference type="Proteomes" id="UP000606274"/>
    </source>
</evidence>
<evidence type="ECO:0000256" key="5">
    <source>
        <dbReference type="SAM" id="SignalP"/>
    </source>
</evidence>
<keyword evidence="4 5" id="KW-0732">Signal</keyword>
<proteinExistence type="predicted"/>
<dbReference type="GO" id="GO:0006955">
    <property type="term" value="P:immune response"/>
    <property type="evidence" value="ECO:0007669"/>
    <property type="project" value="InterPro"/>
</dbReference>
<dbReference type="InterPro" id="IPR039809">
    <property type="entry name" value="Chemokine_b/g/d"/>
</dbReference>
<evidence type="ECO:0000313" key="7">
    <source>
        <dbReference type="EMBL" id="KAF7706835.1"/>
    </source>
</evidence>
<dbReference type="InterPro" id="IPR001811">
    <property type="entry name" value="Chemokine_IL8-like_dom"/>
</dbReference>
<dbReference type="Pfam" id="PF00048">
    <property type="entry name" value="IL8"/>
    <property type="match status" value="1"/>
</dbReference>
<feature type="domain" description="Chemokine interleukin-8-like" evidence="6">
    <location>
        <begin position="54"/>
        <end position="112"/>
    </location>
</feature>
<dbReference type="Proteomes" id="UP000606274">
    <property type="component" value="Unassembled WGS sequence"/>
</dbReference>
<name>A0A8T0BIP7_SILME</name>
<evidence type="ECO:0000256" key="3">
    <source>
        <dbReference type="ARBA" id="ARBA00022525"/>
    </source>
</evidence>
<evidence type="ECO:0000256" key="1">
    <source>
        <dbReference type="ARBA" id="ARBA00004613"/>
    </source>
</evidence>
<feature type="signal peptide" evidence="5">
    <location>
        <begin position="1"/>
        <end position="22"/>
    </location>
</feature>
<dbReference type="SMART" id="SM00199">
    <property type="entry name" value="SCY"/>
    <property type="match status" value="1"/>
</dbReference>
<dbReference type="EMBL" id="JABFDY010000006">
    <property type="protein sequence ID" value="KAF7706835.1"/>
    <property type="molecule type" value="Genomic_DNA"/>
</dbReference>
<comment type="caution">
    <text evidence="7">The sequence shown here is derived from an EMBL/GenBank/DDBJ whole genome shotgun (WGS) entry which is preliminary data.</text>
</comment>
<evidence type="ECO:0000256" key="2">
    <source>
        <dbReference type="ARBA" id="ARBA00022514"/>
    </source>
</evidence>
<sequence>MFWHSLLLVLLELSCLQSITMGQTSAMFCRSLLLVLLGLSCLQSITKAQNAKGAALCCFKFQNKPMKAANIRAFEKTRFDCTHRGVIFTTKKGIPICVDPAVDWVKQIIKIKTETCAMFCRSLLLVLLGLSCLHSFTMEQSAKGASLCCFEFHKRPMKATKIVMVEGTRFDCTLRGVIYNFNLLLFFFG</sequence>
<dbReference type="InterPro" id="IPR036048">
    <property type="entry name" value="Interleukin_8-like_sf"/>
</dbReference>
<dbReference type="CDD" id="cd00272">
    <property type="entry name" value="Chemokine_CC"/>
    <property type="match status" value="1"/>
</dbReference>
<accession>A0A8T0BIP7</accession>
<keyword evidence="2" id="KW-0202">Cytokine</keyword>
<keyword evidence="3" id="KW-0964">Secreted</keyword>
<dbReference type="AlphaFoldDB" id="A0A8T0BIP7"/>
<dbReference type="SUPFAM" id="SSF54117">
    <property type="entry name" value="Interleukin 8-like chemokines"/>
    <property type="match status" value="1"/>
</dbReference>
<dbReference type="PANTHER" id="PTHR12015">
    <property type="entry name" value="SMALL INDUCIBLE CYTOKINE A"/>
    <property type="match status" value="1"/>
</dbReference>
<protein>
    <recommendedName>
        <fullName evidence="6">Chemokine interleukin-8-like domain-containing protein</fullName>
    </recommendedName>
</protein>
<feature type="chain" id="PRO_5035822532" description="Chemokine interleukin-8-like domain-containing protein" evidence="5">
    <location>
        <begin position="23"/>
        <end position="189"/>
    </location>
</feature>
<dbReference type="GO" id="GO:0005615">
    <property type="term" value="C:extracellular space"/>
    <property type="evidence" value="ECO:0007669"/>
    <property type="project" value="UniProtKB-KW"/>
</dbReference>
<evidence type="ECO:0000256" key="4">
    <source>
        <dbReference type="ARBA" id="ARBA00022729"/>
    </source>
</evidence>
<dbReference type="GO" id="GO:0008009">
    <property type="term" value="F:chemokine activity"/>
    <property type="evidence" value="ECO:0007669"/>
    <property type="project" value="InterPro"/>
</dbReference>
<dbReference type="PANTHER" id="PTHR12015:SF183">
    <property type="entry name" value="C-C MOTIF CHEMOKINE 3"/>
    <property type="match status" value="1"/>
</dbReference>
<gene>
    <name evidence="7" type="ORF">HF521_020089</name>
</gene>